<dbReference type="GO" id="GO:0019843">
    <property type="term" value="F:rRNA binding"/>
    <property type="evidence" value="ECO:0007669"/>
    <property type="project" value="InterPro"/>
</dbReference>
<dbReference type="Proteomes" id="UP000729913">
    <property type="component" value="Unassembled WGS sequence"/>
</dbReference>
<dbReference type="GO" id="GO:0003735">
    <property type="term" value="F:structural constituent of ribosome"/>
    <property type="evidence" value="ECO:0007669"/>
    <property type="project" value="InterPro"/>
</dbReference>
<accession>A0A8J5QSA2</accession>
<dbReference type="Pfam" id="PF00453">
    <property type="entry name" value="Ribosomal_L20"/>
    <property type="match status" value="1"/>
</dbReference>
<gene>
    <name evidence="1" type="ORF">G9C98_000432</name>
</gene>
<evidence type="ECO:0000313" key="1">
    <source>
        <dbReference type="EMBL" id="KAG8039703.1"/>
    </source>
</evidence>
<comment type="caution">
    <text evidence="1">The sequence shown here is derived from an EMBL/GenBank/DDBJ whole genome shotgun (WGS) entry which is preliminary data.</text>
</comment>
<dbReference type="OrthoDB" id="10251781at2759"/>
<name>A0A8J5QSA2_9HYME</name>
<reference evidence="1" key="2">
    <citation type="submission" date="2021-04" db="EMBL/GenBank/DDBJ databases">
        <title>Genome-wide patterns of bracovirus chromosomal integration into multiple host tissues during parasitism.</title>
        <authorList>
            <person name="Chebbi M.A.C."/>
        </authorList>
    </citation>
    <scope>NUCLEOTIDE SEQUENCE</scope>
    <source>
        <tissue evidence="1">Whole body</tissue>
    </source>
</reference>
<reference evidence="1" key="1">
    <citation type="submission" date="2020-03" db="EMBL/GenBank/DDBJ databases">
        <authorList>
            <person name="Chebbi M.A."/>
            <person name="Drezen J.M."/>
        </authorList>
    </citation>
    <scope>NUCLEOTIDE SEQUENCE</scope>
    <source>
        <tissue evidence="1">Whole body</tissue>
    </source>
</reference>
<dbReference type="AlphaFoldDB" id="A0A8J5QSA2"/>
<dbReference type="GO" id="GO:0005840">
    <property type="term" value="C:ribosome"/>
    <property type="evidence" value="ECO:0007669"/>
    <property type="project" value="InterPro"/>
</dbReference>
<sequence length="148" mass="17489">MVFKSLTLFARCRGPDEFWRKRKIFKLAAHFYGRRRNCYSITIKGIHKSLMFCFRGRKLRRHQISDLWNTRLEAACLQHGISLQTLKEGLSRNEMFFNRKVLVDLAIWEPRTFKSLAKIAWSRCKIDGLNEVRDLNLPTGVITRGMLK</sequence>
<dbReference type="NCBIfam" id="TIGR01032">
    <property type="entry name" value="rplT_bact"/>
    <property type="match status" value="1"/>
</dbReference>
<keyword evidence="2" id="KW-1185">Reference proteome</keyword>
<protein>
    <recommendedName>
        <fullName evidence="3">39S ribosomal protein L20, mitochondrial</fullName>
    </recommendedName>
</protein>
<organism evidence="1 2">
    <name type="scientific">Cotesia typhae</name>
    <dbReference type="NCBI Taxonomy" id="2053667"/>
    <lineage>
        <taxon>Eukaryota</taxon>
        <taxon>Metazoa</taxon>
        <taxon>Ecdysozoa</taxon>
        <taxon>Arthropoda</taxon>
        <taxon>Hexapoda</taxon>
        <taxon>Insecta</taxon>
        <taxon>Pterygota</taxon>
        <taxon>Neoptera</taxon>
        <taxon>Endopterygota</taxon>
        <taxon>Hymenoptera</taxon>
        <taxon>Apocrita</taxon>
        <taxon>Ichneumonoidea</taxon>
        <taxon>Braconidae</taxon>
        <taxon>Microgastrinae</taxon>
        <taxon>Cotesia</taxon>
    </lineage>
</organism>
<dbReference type="EMBL" id="JAAOIC020000032">
    <property type="protein sequence ID" value="KAG8039703.1"/>
    <property type="molecule type" value="Genomic_DNA"/>
</dbReference>
<dbReference type="GO" id="GO:0006412">
    <property type="term" value="P:translation"/>
    <property type="evidence" value="ECO:0007669"/>
    <property type="project" value="InterPro"/>
</dbReference>
<dbReference type="InterPro" id="IPR005813">
    <property type="entry name" value="Ribosomal_bL20"/>
</dbReference>
<evidence type="ECO:0000313" key="2">
    <source>
        <dbReference type="Proteomes" id="UP000729913"/>
    </source>
</evidence>
<evidence type="ECO:0008006" key="3">
    <source>
        <dbReference type="Google" id="ProtNLM"/>
    </source>
</evidence>
<proteinExistence type="predicted"/>
<dbReference type="PANTHER" id="PTHR10986">
    <property type="entry name" value="39S RIBOSOMAL PROTEIN L20"/>
    <property type="match status" value="1"/>
</dbReference>